<dbReference type="InterPro" id="IPR018060">
    <property type="entry name" value="HTH_AraC"/>
</dbReference>
<reference evidence="6" key="1">
    <citation type="submission" date="2017-04" db="EMBL/GenBank/DDBJ databases">
        <title>Function of individual gut microbiota members based on whole genome sequencing of pure cultures obtained from chicken caecum.</title>
        <authorList>
            <person name="Medvecky M."/>
            <person name="Cejkova D."/>
            <person name="Polansky O."/>
            <person name="Karasova D."/>
            <person name="Kubasova T."/>
            <person name="Cizek A."/>
            <person name="Rychlik I."/>
        </authorList>
    </citation>
    <scope>NUCLEOTIDE SEQUENCE [LARGE SCALE GENOMIC DNA]</scope>
    <source>
        <strain evidence="6">An149</strain>
    </source>
</reference>
<dbReference type="GO" id="GO:0003700">
    <property type="term" value="F:DNA-binding transcription factor activity"/>
    <property type="evidence" value="ECO:0007669"/>
    <property type="project" value="InterPro"/>
</dbReference>
<dbReference type="InterPro" id="IPR003313">
    <property type="entry name" value="AraC-bd"/>
</dbReference>
<feature type="domain" description="HTH araC/xylS-type" evidence="4">
    <location>
        <begin position="176"/>
        <end position="274"/>
    </location>
</feature>
<evidence type="ECO:0000259" key="4">
    <source>
        <dbReference type="PROSITE" id="PS01124"/>
    </source>
</evidence>
<dbReference type="InterPro" id="IPR014710">
    <property type="entry name" value="RmlC-like_jellyroll"/>
</dbReference>
<evidence type="ECO:0000256" key="1">
    <source>
        <dbReference type="ARBA" id="ARBA00023015"/>
    </source>
</evidence>
<dbReference type="CDD" id="cd02208">
    <property type="entry name" value="cupin_RmlC-like"/>
    <property type="match status" value="1"/>
</dbReference>
<dbReference type="Pfam" id="PF12833">
    <property type="entry name" value="HTH_18"/>
    <property type="match status" value="1"/>
</dbReference>
<dbReference type="PROSITE" id="PS01124">
    <property type="entry name" value="HTH_ARAC_FAMILY_2"/>
    <property type="match status" value="1"/>
</dbReference>
<sequence>MYKYEKIVYNDNLPIKLYDFFNEESEGNIIEKHWHSSIEILIPLYGKFELWVNGINEEISAGKVYIINSKVIHAINGVKDEKIYKGYALQISYDYMKECCSEVDMFTFQQPDEKVNKALMQALIEIIRFYESKEKYNDIRIKSYLQKVVFILLSKLSIEKSDCLKLKDNKCKNRILKITKYMENNYQKELTVQQIAGTFKISSGYLSKLFKENLNLTVKKYLDQIRLEHAEEELIETDYSIIDIALENGFPNTKSFCQIFKRKNHMTPTKFRNMMRK</sequence>
<dbReference type="AlphaFoldDB" id="A0A1Y4QAB6"/>
<evidence type="ECO:0000313" key="5">
    <source>
        <dbReference type="EMBL" id="OUQ06593.1"/>
    </source>
</evidence>
<dbReference type="GO" id="GO:0043565">
    <property type="term" value="F:sequence-specific DNA binding"/>
    <property type="evidence" value="ECO:0007669"/>
    <property type="project" value="InterPro"/>
</dbReference>
<evidence type="ECO:0000313" key="6">
    <source>
        <dbReference type="Proteomes" id="UP000196258"/>
    </source>
</evidence>
<dbReference type="SUPFAM" id="SSF46689">
    <property type="entry name" value="Homeodomain-like"/>
    <property type="match status" value="2"/>
</dbReference>
<dbReference type="RefSeq" id="WP_087254090.1">
    <property type="nucleotide sequence ID" value="NZ_NFKY01000018.1"/>
</dbReference>
<dbReference type="SUPFAM" id="SSF51215">
    <property type="entry name" value="Regulatory protein AraC"/>
    <property type="match status" value="1"/>
</dbReference>
<dbReference type="SMART" id="SM00342">
    <property type="entry name" value="HTH_ARAC"/>
    <property type="match status" value="1"/>
</dbReference>
<keyword evidence="3" id="KW-0804">Transcription</keyword>
<dbReference type="Gene3D" id="2.60.120.10">
    <property type="entry name" value="Jelly Rolls"/>
    <property type="match status" value="1"/>
</dbReference>
<accession>A0A1Y4QAB6</accession>
<protein>
    <submittedName>
        <fullName evidence="5">AraC family transcriptional regulator</fullName>
    </submittedName>
</protein>
<keyword evidence="1" id="KW-0805">Transcription regulation</keyword>
<organism evidence="5 6">
    <name type="scientific">Thomasclavelia spiroformis</name>
    <dbReference type="NCBI Taxonomy" id="29348"/>
    <lineage>
        <taxon>Bacteria</taxon>
        <taxon>Bacillati</taxon>
        <taxon>Bacillota</taxon>
        <taxon>Erysipelotrichia</taxon>
        <taxon>Erysipelotrichales</taxon>
        <taxon>Coprobacillaceae</taxon>
        <taxon>Thomasclavelia</taxon>
    </lineage>
</organism>
<dbReference type="Proteomes" id="UP000196258">
    <property type="component" value="Unassembled WGS sequence"/>
</dbReference>
<keyword evidence="2" id="KW-0238">DNA-binding</keyword>
<gene>
    <name evidence="5" type="ORF">B5E91_01315</name>
</gene>
<dbReference type="Pfam" id="PF02311">
    <property type="entry name" value="AraC_binding"/>
    <property type="match status" value="1"/>
</dbReference>
<dbReference type="PANTHER" id="PTHR43280:SF2">
    <property type="entry name" value="HTH-TYPE TRANSCRIPTIONAL REGULATOR EXSA"/>
    <property type="match status" value="1"/>
</dbReference>
<evidence type="ECO:0000256" key="2">
    <source>
        <dbReference type="ARBA" id="ARBA00023125"/>
    </source>
</evidence>
<dbReference type="InterPro" id="IPR009057">
    <property type="entry name" value="Homeodomain-like_sf"/>
</dbReference>
<proteinExistence type="predicted"/>
<dbReference type="EMBL" id="NFLB01000001">
    <property type="protein sequence ID" value="OUQ06593.1"/>
    <property type="molecule type" value="Genomic_DNA"/>
</dbReference>
<comment type="caution">
    <text evidence="5">The sequence shown here is derived from an EMBL/GenBank/DDBJ whole genome shotgun (WGS) entry which is preliminary data.</text>
</comment>
<name>A0A1Y4QAB6_9FIRM</name>
<dbReference type="PANTHER" id="PTHR43280">
    <property type="entry name" value="ARAC-FAMILY TRANSCRIPTIONAL REGULATOR"/>
    <property type="match status" value="1"/>
</dbReference>
<evidence type="ECO:0000256" key="3">
    <source>
        <dbReference type="ARBA" id="ARBA00023163"/>
    </source>
</evidence>
<dbReference type="InterPro" id="IPR037923">
    <property type="entry name" value="HTH-like"/>
</dbReference>
<dbReference type="Gene3D" id="1.10.10.60">
    <property type="entry name" value="Homeodomain-like"/>
    <property type="match status" value="2"/>
</dbReference>